<organism evidence="2 3">
    <name type="scientific">Hymenobacter cellulosilyticus</name>
    <dbReference type="NCBI Taxonomy" id="2932248"/>
    <lineage>
        <taxon>Bacteria</taxon>
        <taxon>Pseudomonadati</taxon>
        <taxon>Bacteroidota</taxon>
        <taxon>Cytophagia</taxon>
        <taxon>Cytophagales</taxon>
        <taxon>Hymenobacteraceae</taxon>
        <taxon>Hymenobacter</taxon>
    </lineage>
</organism>
<dbReference type="AlphaFoldDB" id="A0A8T9Q3Y8"/>
<keyword evidence="3" id="KW-1185">Reference proteome</keyword>
<feature type="chain" id="PRO_5035741067" description="Lipocalin-like domain-containing protein" evidence="1">
    <location>
        <begin position="17"/>
        <end position="131"/>
    </location>
</feature>
<dbReference type="RefSeq" id="WP_244675590.1">
    <property type="nucleotide sequence ID" value="NZ_CP095046.1"/>
</dbReference>
<evidence type="ECO:0000256" key="1">
    <source>
        <dbReference type="SAM" id="SignalP"/>
    </source>
</evidence>
<dbReference type="KEGG" id="hcu:MUN79_27170"/>
<evidence type="ECO:0008006" key="4">
    <source>
        <dbReference type="Google" id="ProtNLM"/>
    </source>
</evidence>
<keyword evidence="1" id="KW-0732">Signal</keyword>
<feature type="signal peptide" evidence="1">
    <location>
        <begin position="1"/>
        <end position="16"/>
    </location>
</feature>
<proteinExistence type="predicted"/>
<dbReference type="Proteomes" id="UP000831796">
    <property type="component" value="Chromosome"/>
</dbReference>
<protein>
    <recommendedName>
        <fullName evidence="4">Lipocalin-like domain-containing protein</fullName>
    </recommendedName>
</protein>
<name>A0A8T9Q3Y8_9BACT</name>
<evidence type="ECO:0000313" key="3">
    <source>
        <dbReference type="Proteomes" id="UP000831796"/>
    </source>
</evidence>
<gene>
    <name evidence="2" type="ORF">MUN79_27170</name>
</gene>
<accession>A0A8T9Q3Y8</accession>
<dbReference type="EMBL" id="CP095046">
    <property type="protein sequence ID" value="UOQ72197.1"/>
    <property type="molecule type" value="Genomic_DNA"/>
</dbReference>
<evidence type="ECO:0000313" key="2">
    <source>
        <dbReference type="EMBL" id="UOQ72197.1"/>
    </source>
</evidence>
<reference evidence="2" key="1">
    <citation type="submission" date="2022-04" db="EMBL/GenBank/DDBJ databases">
        <title>Hymenobacter sp. isolated from the air.</title>
        <authorList>
            <person name="Won M."/>
            <person name="Lee C.-M."/>
            <person name="Woen H.-Y."/>
            <person name="Kwon S.-W."/>
        </authorList>
    </citation>
    <scope>NUCLEOTIDE SEQUENCE</scope>
    <source>
        <strain evidence="2">5116S-3</strain>
    </source>
</reference>
<sequence length="131" mass="14881">MRLILLLASMSLFLLAGTCNTDSRASSPELKRLEGTWLHAHEEDQDDVRVYRPNTYAFPPSRGRTGFQFDHNGLFTQYDIAPTDGLEGRKGQWKAEGSNVIRISLDDKKEPDYKLEIVSLENGVLKVKRVE</sequence>